<dbReference type="Gene3D" id="3.60.15.10">
    <property type="entry name" value="Ribonuclease Z/Hydroxyacylglutathione hydrolase-like"/>
    <property type="match status" value="1"/>
</dbReference>
<dbReference type="PANTHER" id="PTHR46018">
    <property type="entry name" value="ZINC PHOSPHODIESTERASE ELAC PROTEIN 1"/>
    <property type="match status" value="1"/>
</dbReference>
<dbReference type="EMBL" id="SJDT01000003">
    <property type="protein sequence ID" value="TBW22083.1"/>
    <property type="molecule type" value="Genomic_DNA"/>
</dbReference>
<keyword evidence="2" id="KW-0378">Hydrolase</keyword>
<organism evidence="2 3">
    <name type="scientific">Arcanobacterium bovis</name>
    <dbReference type="NCBI Taxonomy" id="2529275"/>
    <lineage>
        <taxon>Bacteria</taxon>
        <taxon>Bacillati</taxon>
        <taxon>Actinomycetota</taxon>
        <taxon>Actinomycetes</taxon>
        <taxon>Actinomycetales</taxon>
        <taxon>Actinomycetaceae</taxon>
        <taxon>Arcanobacterium</taxon>
    </lineage>
</organism>
<dbReference type="PANTHER" id="PTHR46018:SF4">
    <property type="entry name" value="METALLO-HYDROLASE YHFI-RELATED"/>
    <property type="match status" value="1"/>
</dbReference>
<dbReference type="SUPFAM" id="SSF56281">
    <property type="entry name" value="Metallo-hydrolase/oxidoreductase"/>
    <property type="match status" value="1"/>
</dbReference>
<proteinExistence type="predicted"/>
<comment type="caution">
    <text evidence="2">The sequence shown here is derived from an EMBL/GenBank/DDBJ whole genome shotgun (WGS) entry which is preliminary data.</text>
</comment>
<feature type="domain" description="Metallo-beta-lactamase" evidence="1">
    <location>
        <begin position="43"/>
        <end position="235"/>
    </location>
</feature>
<dbReference type="InterPro" id="IPR001279">
    <property type="entry name" value="Metallo-B-lactamas"/>
</dbReference>
<evidence type="ECO:0000259" key="1">
    <source>
        <dbReference type="Pfam" id="PF12706"/>
    </source>
</evidence>
<dbReference type="Proteomes" id="UP000293036">
    <property type="component" value="Unassembled WGS sequence"/>
</dbReference>
<dbReference type="Pfam" id="PF12706">
    <property type="entry name" value="Lactamase_B_2"/>
    <property type="match status" value="1"/>
</dbReference>
<dbReference type="AlphaFoldDB" id="A0A4Q9V0A1"/>
<reference evidence="2 3" key="1">
    <citation type="submission" date="2019-02" db="EMBL/GenBank/DDBJ databases">
        <title>Arcanobacterium bovis sp. nov., isolated from the milk of a cow with mastitis.</title>
        <authorList>
            <person name="Sammra O."/>
            <person name="Foster G."/>
            <person name="Hassan A."/>
            <person name="Alssahen M."/>
            <person name="Laemmler C."/>
            <person name="Borowiak M."/>
            <person name="Malorny B."/>
            <person name="Abdulmawjood A."/>
        </authorList>
    </citation>
    <scope>NUCLEOTIDE SEQUENCE [LARGE SCALE GENOMIC DNA]</scope>
    <source>
        <strain evidence="2 3">C605018/01/1</strain>
    </source>
</reference>
<evidence type="ECO:0000313" key="2">
    <source>
        <dbReference type="EMBL" id="TBW22083.1"/>
    </source>
</evidence>
<protein>
    <submittedName>
        <fullName evidence="2">MBL fold metallo-hydrolase</fullName>
    </submittedName>
</protein>
<name>A0A4Q9V0A1_9ACTO</name>
<dbReference type="InterPro" id="IPR036866">
    <property type="entry name" value="RibonucZ/Hydroxyglut_hydro"/>
</dbReference>
<evidence type="ECO:0000313" key="3">
    <source>
        <dbReference type="Proteomes" id="UP000293036"/>
    </source>
</evidence>
<dbReference type="OrthoDB" id="9800940at2"/>
<dbReference type="RefSeq" id="WP_131280622.1">
    <property type="nucleotide sequence ID" value="NZ_JBHSLR010000009.1"/>
</dbReference>
<dbReference type="CDD" id="cd07716">
    <property type="entry name" value="RNaseZ_short-form-like_MBL-fold"/>
    <property type="match status" value="1"/>
</dbReference>
<sequence length="268" mass="28948">MKLTIVGCSGSMSGKRSAASSYLIQAKEHTSEAERDSARTWSVVLDFGPGAMGQLLNYLDPAMLDSIIASHLHADHFADIVGMQVYRRWYPEGALARIPVYTPGDGAARTRGISDDPADEDYASEFDFVRVQAGSTVEIGPMKIEFFQALHTIPALSIRITGPSDARPGEDVVFTYSGDTDTCDGVIAAAAGADLFLCEAAFEESRDTVRGVHMTGLRAGEVAQAAQAQKLLLTHLQPWTCPEKTTSDAQRVFDGEVHVVQAGEEYIF</sequence>
<dbReference type="GO" id="GO:0042781">
    <property type="term" value="F:3'-tRNA processing endoribonuclease activity"/>
    <property type="evidence" value="ECO:0007669"/>
    <property type="project" value="TreeGrafter"/>
</dbReference>
<accession>A0A4Q9V0A1</accession>
<gene>
    <name evidence="2" type="ORF">EZJ44_04450</name>
</gene>
<keyword evidence="3" id="KW-1185">Reference proteome</keyword>